<evidence type="ECO:0000313" key="1">
    <source>
        <dbReference type="EMBL" id="PXF43247.1"/>
    </source>
</evidence>
<reference evidence="1 2" key="1">
    <citation type="journal article" date="2018" name="Mol. Biol. Evol.">
        <title>Analysis of the draft genome of the red seaweed Gracilariopsis chorda provides insights into genome size evolution in Rhodophyta.</title>
        <authorList>
            <person name="Lee J."/>
            <person name="Yang E.C."/>
            <person name="Graf L."/>
            <person name="Yang J.H."/>
            <person name="Qiu H."/>
            <person name="Zel Zion U."/>
            <person name="Chan C.X."/>
            <person name="Stephens T.G."/>
            <person name="Weber A.P.M."/>
            <person name="Boo G.H."/>
            <person name="Boo S.M."/>
            <person name="Kim K.M."/>
            <person name="Shin Y."/>
            <person name="Jung M."/>
            <person name="Lee S.J."/>
            <person name="Yim H.S."/>
            <person name="Lee J.H."/>
            <person name="Bhattacharya D."/>
            <person name="Yoon H.S."/>
        </authorList>
    </citation>
    <scope>NUCLEOTIDE SEQUENCE [LARGE SCALE GENOMIC DNA]</scope>
    <source>
        <strain evidence="1 2">SKKU-2015</strain>
        <tissue evidence="1">Whole body</tissue>
    </source>
</reference>
<keyword evidence="2" id="KW-1185">Reference proteome</keyword>
<accession>A0A2V3IMG9</accession>
<organism evidence="1 2">
    <name type="scientific">Gracilariopsis chorda</name>
    <dbReference type="NCBI Taxonomy" id="448386"/>
    <lineage>
        <taxon>Eukaryota</taxon>
        <taxon>Rhodophyta</taxon>
        <taxon>Florideophyceae</taxon>
        <taxon>Rhodymeniophycidae</taxon>
        <taxon>Gracilariales</taxon>
        <taxon>Gracilariaceae</taxon>
        <taxon>Gracilariopsis</taxon>
    </lineage>
</organism>
<proteinExistence type="predicted"/>
<gene>
    <name evidence="1" type="ORF">BWQ96_07020</name>
</gene>
<dbReference type="AlphaFoldDB" id="A0A2V3IMG9"/>
<dbReference type="Proteomes" id="UP000247409">
    <property type="component" value="Unassembled WGS sequence"/>
</dbReference>
<dbReference type="EMBL" id="NBIV01000132">
    <property type="protein sequence ID" value="PXF43247.1"/>
    <property type="molecule type" value="Genomic_DNA"/>
</dbReference>
<comment type="caution">
    <text evidence="1">The sequence shown here is derived from an EMBL/GenBank/DDBJ whole genome shotgun (WGS) entry which is preliminary data.</text>
</comment>
<evidence type="ECO:0000313" key="2">
    <source>
        <dbReference type="Proteomes" id="UP000247409"/>
    </source>
</evidence>
<sequence>MSDFFSAFPQTLHSHHLHTLTTFLDSTATELTKSSLLDFLKHNVTKIDLLFTHQSSFNPVQTAFSQTDYHINLQQKRILSTLNLLVNTISSNIESLSIPSFPHVVEFHQLFKSISASCRSLTCLTVHYHPEHYKERFNVVLQNRSYLKQLRIIAPDEDVLAAIAKASTTIENLQLYDIPHNSLHLIPEILEQNLESLESFTIHVEHHDHHCPFPHKNQLKNEQRFLKSLLSRKFRFDCLSRLCLLLSKETIHPDSECFKLFQKAYTRNSELQFGSNDMQLIRSLKPTRKGSCSDLILQISQQCPLFSHIRIHTSKLHKLHKLDLSSFDFFDKYCQSESFKRNIRIALEGSNRSLQHINMQRTPNFNYGLTQFMQFMVLLFNTSHKPFTLSCSTLFISALVKASVFPETEKIWNRLIPRLSCVQKIHLHGLPHCANPSQCWDCALQSLTFLDNFTRFLTSVVPHMESLRVITLSNPVKITDGEHKTNFQCCLRQVVRSVVDFDQHTHNVDLSVLDTQLQLWLLELDQ</sequence>
<name>A0A2V3IMG9_9FLOR</name>
<protein>
    <submittedName>
        <fullName evidence="1">Uncharacterized protein</fullName>
    </submittedName>
</protein>